<evidence type="ECO:0000313" key="3">
    <source>
        <dbReference type="Proteomes" id="UP001055172"/>
    </source>
</evidence>
<gene>
    <name evidence="2" type="ORF">ColLi_12984</name>
</gene>
<keyword evidence="3" id="KW-1185">Reference proteome</keyword>
<keyword evidence="1" id="KW-0472">Membrane</keyword>
<organism evidence="2 3">
    <name type="scientific">Colletotrichum liriopes</name>
    <dbReference type="NCBI Taxonomy" id="708192"/>
    <lineage>
        <taxon>Eukaryota</taxon>
        <taxon>Fungi</taxon>
        <taxon>Dikarya</taxon>
        <taxon>Ascomycota</taxon>
        <taxon>Pezizomycotina</taxon>
        <taxon>Sordariomycetes</taxon>
        <taxon>Hypocreomycetidae</taxon>
        <taxon>Glomerellales</taxon>
        <taxon>Glomerellaceae</taxon>
        <taxon>Colletotrichum</taxon>
        <taxon>Colletotrichum spaethianum species complex</taxon>
    </lineage>
</organism>
<protein>
    <submittedName>
        <fullName evidence="2">Uncharacterized protein</fullName>
    </submittedName>
</protein>
<sequence>MDDQFYKSLGIEPLNETDKRREREPQSRNDTAPFSRPILKSLLFRAWKVCRYICIYAWNWGLWVLLGTVVLVLLTLIAWVFQKLDPIISFTLGSASWVLRVGSAATAQTFAALPAWPYFFSSTPSSVPNTNNAATTTGIHSMNNSKQVLWAPPELGLVLSGTGLSLEVATNHATFLIDTLSDDLFVQEKPVLNFEVQKISSSWNSAHIKWATVKRTWEMQVMGFFFNISWESEQLAALVDMWDKADKQAQDRPGNSMWTVDTVLLKLRQLFPRGVETARTRQQSTKVAQIVRQIREILEGQLKVVGVVHNDLQDLHNNMGTSRSIACGAGKFLRSRQKEETGSADRASDSMYVFCKTLETGIVEMDLLMSKASEDTILLQRVHSTISSGLDSLVRCMAIKEDSLLRDGDEDAESEKLVRNGVVKIVLDAKDQITRHFTAQYNQ</sequence>
<keyword evidence="1" id="KW-0812">Transmembrane</keyword>
<feature type="transmembrane region" description="Helical" evidence="1">
    <location>
        <begin position="60"/>
        <end position="81"/>
    </location>
</feature>
<proteinExistence type="predicted"/>
<dbReference type="EMBL" id="BPPX01000049">
    <property type="protein sequence ID" value="GJC90146.1"/>
    <property type="molecule type" value="Genomic_DNA"/>
</dbReference>
<evidence type="ECO:0000256" key="1">
    <source>
        <dbReference type="SAM" id="Phobius"/>
    </source>
</evidence>
<dbReference type="AlphaFoldDB" id="A0AA37M025"/>
<keyword evidence="1" id="KW-1133">Transmembrane helix</keyword>
<evidence type="ECO:0000313" key="2">
    <source>
        <dbReference type="EMBL" id="GJC90146.1"/>
    </source>
</evidence>
<name>A0AA37M025_9PEZI</name>
<reference evidence="2 3" key="1">
    <citation type="submission" date="2021-07" db="EMBL/GenBank/DDBJ databases">
        <title>Genome data of Colletotrichum spaethianum.</title>
        <authorList>
            <person name="Utami Y.D."/>
            <person name="Hiruma K."/>
        </authorList>
    </citation>
    <scope>NUCLEOTIDE SEQUENCE [LARGE SCALE GENOMIC DNA]</scope>
    <source>
        <strain evidence="2 3">MAFF 242679</strain>
    </source>
</reference>
<comment type="caution">
    <text evidence="2">The sequence shown here is derived from an EMBL/GenBank/DDBJ whole genome shotgun (WGS) entry which is preliminary data.</text>
</comment>
<accession>A0AA37M025</accession>
<dbReference type="Proteomes" id="UP001055172">
    <property type="component" value="Unassembled WGS sequence"/>
</dbReference>